<dbReference type="PROSITE" id="PS50054">
    <property type="entry name" value="TYR_PHOSPHATASE_DUAL"/>
    <property type="match status" value="1"/>
</dbReference>
<dbReference type="PROSITE" id="PS50056">
    <property type="entry name" value="TYR_PHOSPHATASE_2"/>
    <property type="match status" value="1"/>
</dbReference>
<evidence type="ECO:0000313" key="6">
    <source>
        <dbReference type="Proteomes" id="UP000007494"/>
    </source>
</evidence>
<reference evidence="4" key="2">
    <citation type="submission" date="2011-03" db="EMBL/GenBank/DDBJ databases">
        <title>Comparative genomics and transcriptomics of Neospora caninum and Toxoplasma gondii.</title>
        <authorList>
            <person name="Reid A.J."/>
            <person name="Sohal A."/>
            <person name="Harris D."/>
            <person name="Quail M."/>
            <person name="Sanders M."/>
            <person name="Berriman M."/>
            <person name="Wastling J.M."/>
            <person name="Pain A."/>
        </authorList>
    </citation>
    <scope>NUCLEOTIDE SEQUENCE</scope>
    <source>
        <strain evidence="4">Liverpool</strain>
    </source>
</reference>
<dbReference type="InterPro" id="IPR020422">
    <property type="entry name" value="TYR_PHOSPHATASE_DUAL_dom"/>
</dbReference>
<reference evidence="6" key="3">
    <citation type="journal article" date="2012" name="PLoS Pathog.">
        <title>Comparative genomics of the apicomplexan parasites Toxoplasma gondii and Neospora caninum: Coccidia differing in host range and transmission strategy.</title>
        <authorList>
            <person name="Reid A.J."/>
            <person name="Vermont S.J."/>
            <person name="Cotton J.A."/>
            <person name="Harris D."/>
            <person name="Hill-Cawthorne G.A."/>
            <person name="Konen-Waisman S."/>
            <person name="Latham S.M."/>
            <person name="Mourier T."/>
            <person name="Norton R."/>
            <person name="Quail M.A."/>
            <person name="Sanders M."/>
            <person name="Shanmugam D."/>
            <person name="Sohal A."/>
            <person name="Wasmuth J.D."/>
            <person name="Brunk B."/>
            <person name="Grigg M.E."/>
            <person name="Howard J.C."/>
            <person name="Parkinson J."/>
            <person name="Roos D.S."/>
            <person name="Trees A.J."/>
            <person name="Berriman M."/>
            <person name="Pain A."/>
            <person name="Wastling J.M."/>
        </authorList>
    </citation>
    <scope>NUCLEOTIDE SEQUENCE [LARGE SCALE GENOMIC DNA]</scope>
    <source>
        <strain evidence="6">Liverpool</strain>
    </source>
</reference>
<dbReference type="Pfam" id="PF00782">
    <property type="entry name" value="DSPc"/>
    <property type="match status" value="1"/>
</dbReference>
<evidence type="ECO:0000256" key="1">
    <source>
        <dbReference type="SAM" id="MobiDB-lite"/>
    </source>
</evidence>
<keyword evidence="6" id="KW-1185">Reference proteome</keyword>
<dbReference type="Proteomes" id="UP000007494">
    <property type="component" value="Chromosome XI"/>
</dbReference>
<dbReference type="InterPro" id="IPR029021">
    <property type="entry name" value="Prot-tyrosine_phosphatase-like"/>
</dbReference>
<evidence type="ECO:0000313" key="5">
    <source>
        <dbReference type="EMBL" id="CEL69826.1"/>
    </source>
</evidence>
<dbReference type="InParanoid" id="F0VN04"/>
<dbReference type="CDD" id="cd14498">
    <property type="entry name" value="DSP"/>
    <property type="match status" value="1"/>
</dbReference>
<dbReference type="Gene3D" id="3.90.190.10">
    <property type="entry name" value="Protein tyrosine phosphatase superfamily"/>
    <property type="match status" value="1"/>
</dbReference>
<feature type="domain" description="Tyrosine-protein phosphatase" evidence="2">
    <location>
        <begin position="208"/>
        <end position="359"/>
    </location>
</feature>
<protein>
    <submittedName>
        <fullName evidence="5">Protein tyrosine phosphatase</fullName>
    </submittedName>
</protein>
<dbReference type="PANTHER" id="PTHR46653:SF1">
    <property type="entry name" value="SPECIFICITY PROTEIN PHOSPHATASE, PUTATIVE-RELATED"/>
    <property type="match status" value="1"/>
</dbReference>
<sequence length="391" mass="42680">MPGCLGSQLGGFTSCVNFTGPPAGDCLAHGDSFSTAAGDEEGDFDASLLQSSRSVKRNDSAGEVSRLFESNQTEDIRTVHCASSAAGEATRPCSSDKQNAKSLQLVPLTDHTFALPLDARRSRPTLREGELQTPQESLVSARKRVLAFDELEEKTQREASSELRPSGAHETKTGCVDAATLGATLGTFFDGVREGNGGPGDGDLEIFGVAAKIKDGLFLGDSYVAQDEEFFIANKITHVINCSCLQTPNFFQNSALAVSYLNLPCPEQGPMEPLLNADDFLSAVIFQFIEESLTQCEGCLVHSVRGQSRAATVLLAYFMQKYSWSLSKAEEFLFSRRPGLEMRDEHWTQLKQLERRLSRARGRLSRSWSVDTDQTGDEEDAMGMKNRVSSF</sequence>
<dbReference type="EMBL" id="FR823392">
    <property type="protein sequence ID" value="CBZ55100.1"/>
    <property type="molecule type" value="Genomic_DNA"/>
</dbReference>
<dbReference type="OrthoDB" id="333821at2759"/>
<dbReference type="GeneID" id="13446815"/>
<organism evidence="4 6">
    <name type="scientific">Neospora caninum (strain Liverpool)</name>
    <dbReference type="NCBI Taxonomy" id="572307"/>
    <lineage>
        <taxon>Eukaryota</taxon>
        <taxon>Sar</taxon>
        <taxon>Alveolata</taxon>
        <taxon>Apicomplexa</taxon>
        <taxon>Conoidasida</taxon>
        <taxon>Coccidia</taxon>
        <taxon>Eucoccidiorida</taxon>
        <taxon>Eimeriorina</taxon>
        <taxon>Sarcocystidae</taxon>
        <taxon>Neospora</taxon>
    </lineage>
</organism>
<reference evidence="4" key="1">
    <citation type="submission" date="2011-02" db="EMBL/GenBank/DDBJ databases">
        <authorList>
            <person name="Aslett M."/>
        </authorList>
    </citation>
    <scope>NUCLEOTIDE SEQUENCE</scope>
    <source>
        <strain evidence="4">Liverpool</strain>
    </source>
</reference>
<reference evidence="5" key="4">
    <citation type="journal article" date="2015" name="PLoS ONE">
        <title>Comprehensive Evaluation of Toxoplasma gondii VEG and Neospora caninum LIV Genomes with Tachyzoite Stage Transcriptome and Proteome Defines Novel Transcript Features.</title>
        <authorList>
            <person name="Ramaprasad A."/>
            <person name="Mourier T."/>
            <person name="Naeem R."/>
            <person name="Malas T.B."/>
            <person name="Moussa E."/>
            <person name="Panigrahi A."/>
            <person name="Vermont S.J."/>
            <person name="Otto T.D."/>
            <person name="Wastling J."/>
            <person name="Pain A."/>
        </authorList>
    </citation>
    <scope>NUCLEOTIDE SEQUENCE</scope>
    <source>
        <strain evidence="5">Liverpool</strain>
    </source>
</reference>
<feature type="domain" description="Tyrosine specific protein phosphatases" evidence="3">
    <location>
        <begin position="278"/>
        <end position="348"/>
    </location>
</feature>
<dbReference type="SMART" id="SM00195">
    <property type="entry name" value="DSPc"/>
    <property type="match status" value="1"/>
</dbReference>
<dbReference type="EMBL" id="LN714486">
    <property type="protein sequence ID" value="CEL69826.1"/>
    <property type="molecule type" value="Genomic_DNA"/>
</dbReference>
<dbReference type="RefSeq" id="XP_003885128.1">
    <property type="nucleotide sequence ID" value="XM_003885079.1"/>
</dbReference>
<gene>
    <name evidence="5" type="ORF">BN1204_055250</name>
    <name evidence="4" type="ORF">NCLIV_055250</name>
</gene>
<name>F0VN04_NEOCL</name>
<proteinExistence type="predicted"/>
<feature type="region of interest" description="Disordered" evidence="1">
    <location>
        <begin position="368"/>
        <end position="391"/>
    </location>
</feature>
<dbReference type="eggNOG" id="KOG1716">
    <property type="taxonomic scope" value="Eukaryota"/>
</dbReference>
<dbReference type="SUPFAM" id="SSF52799">
    <property type="entry name" value="(Phosphotyrosine protein) phosphatases II"/>
    <property type="match status" value="1"/>
</dbReference>
<evidence type="ECO:0000259" key="2">
    <source>
        <dbReference type="PROSITE" id="PS50054"/>
    </source>
</evidence>
<accession>F0VN04</accession>
<evidence type="ECO:0000313" key="4">
    <source>
        <dbReference type="EMBL" id="CBZ55100.1"/>
    </source>
</evidence>
<evidence type="ECO:0000259" key="3">
    <source>
        <dbReference type="PROSITE" id="PS50056"/>
    </source>
</evidence>
<dbReference type="InterPro" id="IPR000387">
    <property type="entry name" value="Tyr_Pase_dom"/>
</dbReference>
<dbReference type="AlphaFoldDB" id="F0VN04"/>
<dbReference type="VEuPathDB" id="ToxoDB:NCLIV_055250"/>
<dbReference type="PANTHER" id="PTHR46653">
    <property type="entry name" value="SPECIFICITY PROTEIN PHOSPHATASE, PUTATIVE-RELATED"/>
    <property type="match status" value="1"/>
</dbReference>
<dbReference type="InterPro" id="IPR000340">
    <property type="entry name" value="Dual-sp_phosphatase_cat-dom"/>
</dbReference>